<organism evidence="2 3">
    <name type="scientific">Ralstonia mannitolilytica</name>
    <dbReference type="NCBI Taxonomy" id="105219"/>
    <lineage>
        <taxon>Bacteria</taxon>
        <taxon>Pseudomonadati</taxon>
        <taxon>Pseudomonadota</taxon>
        <taxon>Betaproteobacteria</taxon>
        <taxon>Burkholderiales</taxon>
        <taxon>Burkholderiaceae</taxon>
        <taxon>Ralstonia</taxon>
    </lineage>
</organism>
<name>A0AAD2AXH5_9RALS</name>
<protein>
    <recommendedName>
        <fullName evidence="1">NrS-1 polymerase-like helicase domain-containing protein</fullName>
    </recommendedName>
</protein>
<sequence>MNNNNNKYNNVNVEAILNTEGNKANYLYASCHTSIDKDLMLKFAKQYFNEYFFVEDFAGEPVVLRPFHSTRIIEGNDGRKRTYTTLKYKKYTHEKFIKQRRKEIFEVRVENQRTNKMEVKEIRYVDFWLDTMTDLCKVYKETVFDPSPYFDNPDVLNMWTGFVEPKKGDISIFLDYIENLVGNKINAEYIVKLLAYTVRFPHRNTGTSIVLVGPHGCGKSTLSETIRAICPNHSNTVENLKKDLLEGFNEEYTYTKYFLHEESFFSGDKESSNHLKTLITGETRKTKTKFFANDGVDNYAFHVFTSNHEVPVNLEIGDRRYNLFKCKKTDFNYDEYYDWLKGEGKHSLVNYFMNEVDLEGFNPRKILKTKEHDEATLSCLPPIENYLNQLLHLECEWLEVFDDESLISEKWISEEIKVNRQKVYDGFVKYCKDHDLHKTLRDNPPAVFTKKLAELFDFPKNHKDNWKDAKIGRYYKIPQLNKAREMFCEAIKVDICVFYQEKYEEKIEAQIKKLEYEANLKSGKFDHAKKEFPEEVKVEIPKYMPKFGKQEEYYGEEK</sequence>
<comment type="caution">
    <text evidence="2">The sequence shown here is derived from an EMBL/GenBank/DDBJ whole genome shotgun (WGS) entry which is preliminary data.</text>
</comment>
<evidence type="ECO:0000313" key="3">
    <source>
        <dbReference type="Proteomes" id="UP001190002"/>
    </source>
</evidence>
<dbReference type="EMBL" id="CATVXE010000024">
    <property type="protein sequence ID" value="CAJ0694547.1"/>
    <property type="molecule type" value="Genomic_DNA"/>
</dbReference>
<dbReference type="Gene3D" id="3.40.50.300">
    <property type="entry name" value="P-loop containing nucleotide triphosphate hydrolases"/>
    <property type="match status" value="1"/>
</dbReference>
<evidence type="ECO:0000259" key="1">
    <source>
        <dbReference type="Pfam" id="PF19263"/>
    </source>
</evidence>
<dbReference type="InterPro" id="IPR045455">
    <property type="entry name" value="NrS-1_pol-like_helicase"/>
</dbReference>
<evidence type="ECO:0000313" key="2">
    <source>
        <dbReference type="EMBL" id="CAJ0694547.1"/>
    </source>
</evidence>
<reference evidence="2" key="1">
    <citation type="submission" date="2023-07" db="EMBL/GenBank/DDBJ databases">
        <authorList>
            <person name="Peeters C."/>
        </authorList>
    </citation>
    <scope>NUCLEOTIDE SEQUENCE</scope>
    <source>
        <strain evidence="2">R-77591</strain>
    </source>
</reference>
<accession>A0AAD2AXH5</accession>
<dbReference type="InterPro" id="IPR027417">
    <property type="entry name" value="P-loop_NTPase"/>
</dbReference>
<proteinExistence type="predicted"/>
<dbReference type="AlphaFoldDB" id="A0AAD2AXH5"/>
<feature type="domain" description="NrS-1 polymerase-like helicase" evidence="1">
    <location>
        <begin position="211"/>
        <end position="320"/>
    </location>
</feature>
<dbReference type="Proteomes" id="UP001190002">
    <property type="component" value="Unassembled WGS sequence"/>
</dbReference>
<dbReference type="RefSeq" id="WP_143274987.1">
    <property type="nucleotide sequence ID" value="NZ_CATVXE010000024.1"/>
</dbReference>
<dbReference type="Pfam" id="PF19263">
    <property type="entry name" value="DUF5906"/>
    <property type="match status" value="1"/>
</dbReference>
<gene>
    <name evidence="2" type="ORF">R77591_04269</name>
</gene>
<dbReference type="SUPFAM" id="SSF52540">
    <property type="entry name" value="P-loop containing nucleoside triphosphate hydrolases"/>
    <property type="match status" value="1"/>
</dbReference>